<evidence type="ECO:0000256" key="1">
    <source>
        <dbReference type="SAM" id="MobiDB-lite"/>
    </source>
</evidence>
<evidence type="ECO:0000313" key="2">
    <source>
        <dbReference type="EMBL" id="EPB75245.1"/>
    </source>
</evidence>
<dbReference type="Proteomes" id="UP000054495">
    <property type="component" value="Unassembled WGS sequence"/>
</dbReference>
<accession>A0A0D6LT44</accession>
<feature type="compositionally biased region" description="Basic and acidic residues" evidence="1">
    <location>
        <begin position="33"/>
        <end position="46"/>
    </location>
</feature>
<feature type="compositionally biased region" description="Basic and acidic residues" evidence="1">
    <location>
        <begin position="208"/>
        <end position="218"/>
    </location>
</feature>
<feature type="compositionally biased region" description="Basic and acidic residues" evidence="1">
    <location>
        <begin position="72"/>
        <end position="82"/>
    </location>
</feature>
<feature type="compositionally biased region" description="Polar residues" evidence="1">
    <location>
        <begin position="106"/>
        <end position="130"/>
    </location>
</feature>
<sequence>MADYGSPGEVADNTAHEANGASPDYQSASSPRRSPDGSPHDDDYERAQSPGPDSPIGTPSHVSGPSSPVSAHGDDSGDEFRADSPNVPGSPEAEDGDQPGEYRPNSPLQDFPSSSRSPQQAEGSAPQSPRYQEDDGDEKSEVDAARAGSDGDDDSSKKRGAAGSDDGTLLDVDEDADASREAEGDEGEEEDDRAQTGHDEEGYEDDYGDRHKGDVDNA</sequence>
<dbReference type="AlphaFoldDB" id="A0A0D6LT44"/>
<keyword evidence="3" id="KW-1185">Reference proteome</keyword>
<gene>
    <name evidence="2" type="ORF">ANCCEY_05644</name>
</gene>
<feature type="compositionally biased region" description="Acidic residues" evidence="1">
    <location>
        <begin position="183"/>
        <end position="192"/>
    </location>
</feature>
<dbReference type="EMBL" id="KE124909">
    <property type="protein sequence ID" value="EPB75245.1"/>
    <property type="molecule type" value="Genomic_DNA"/>
</dbReference>
<feature type="region of interest" description="Disordered" evidence="1">
    <location>
        <begin position="1"/>
        <end position="218"/>
    </location>
</feature>
<name>A0A0D6LT44_9BILA</name>
<evidence type="ECO:0000313" key="3">
    <source>
        <dbReference type="Proteomes" id="UP000054495"/>
    </source>
</evidence>
<organism evidence="2 3">
    <name type="scientific">Ancylostoma ceylanicum</name>
    <dbReference type="NCBI Taxonomy" id="53326"/>
    <lineage>
        <taxon>Eukaryota</taxon>
        <taxon>Metazoa</taxon>
        <taxon>Ecdysozoa</taxon>
        <taxon>Nematoda</taxon>
        <taxon>Chromadorea</taxon>
        <taxon>Rhabditida</taxon>
        <taxon>Rhabditina</taxon>
        <taxon>Rhabditomorpha</taxon>
        <taxon>Strongyloidea</taxon>
        <taxon>Ancylostomatidae</taxon>
        <taxon>Ancylostomatinae</taxon>
        <taxon>Ancylostoma</taxon>
    </lineage>
</organism>
<reference evidence="2 3" key="1">
    <citation type="submission" date="2013-05" db="EMBL/GenBank/DDBJ databases">
        <title>Draft genome of the parasitic nematode Anyclostoma ceylanicum.</title>
        <authorList>
            <person name="Mitreva M."/>
        </authorList>
    </citation>
    <scope>NUCLEOTIDE SEQUENCE [LARGE SCALE GENOMIC DNA]</scope>
</reference>
<proteinExistence type="predicted"/>
<feature type="compositionally biased region" description="Low complexity" evidence="1">
    <location>
        <begin position="60"/>
        <end position="71"/>
    </location>
</feature>
<protein>
    <submittedName>
        <fullName evidence="2">Uncharacterized protein</fullName>
    </submittedName>
</protein>